<keyword evidence="1" id="KW-0472">Membrane</keyword>
<dbReference type="NCBIfam" id="TIGR01598">
    <property type="entry name" value="holin_phiLC3"/>
    <property type="match status" value="1"/>
</dbReference>
<dbReference type="Proteomes" id="UP000501316">
    <property type="component" value="Chromosome"/>
</dbReference>
<evidence type="ECO:0000256" key="1">
    <source>
        <dbReference type="SAM" id="Phobius"/>
    </source>
</evidence>
<organism evidence="2 4">
    <name type="scientific">Caproicibacterium lactatifermentans</name>
    <dbReference type="NCBI Taxonomy" id="2666138"/>
    <lineage>
        <taxon>Bacteria</taxon>
        <taxon>Bacillati</taxon>
        <taxon>Bacillota</taxon>
        <taxon>Clostridia</taxon>
        <taxon>Eubacteriales</taxon>
        <taxon>Oscillospiraceae</taxon>
        <taxon>Caproicibacterium</taxon>
    </lineage>
</organism>
<dbReference type="AlphaFoldDB" id="A0A859DQD9"/>
<dbReference type="RefSeq" id="WP_086035985.1">
    <property type="nucleotide sequence ID" value="NZ_CP046051.1"/>
</dbReference>
<sequence length="87" mass="9390">MKLNWKVRIRNKAFWITIIPALLLLVQTASALFGVHLDLGTLDTQLLAVIDALFAVLAVLGVVNDPTTGGLCDSCSKTETDEAHLSK</sequence>
<dbReference type="Pfam" id="PF04531">
    <property type="entry name" value="Phage_holin_1"/>
    <property type="match status" value="1"/>
</dbReference>
<reference evidence="4 5" key="1">
    <citation type="submission" date="2019-11" db="EMBL/GenBank/DDBJ databases">
        <authorList>
            <person name="Ren C."/>
            <person name="Wang H."/>
            <person name="Xu Y."/>
        </authorList>
    </citation>
    <scope>NUCLEOTIDE SEQUENCE [LARGE SCALE GENOMIC DNA]</scope>
    <source>
        <strain evidence="5">JNU-WLY1368</strain>
        <strain evidence="2 4">LBM 19010</strain>
    </source>
</reference>
<evidence type="ECO:0000313" key="3">
    <source>
        <dbReference type="EMBL" id="QKO29662.1"/>
    </source>
</evidence>
<dbReference type="Proteomes" id="UP000509623">
    <property type="component" value="Chromosome"/>
</dbReference>
<keyword evidence="1" id="KW-0812">Transmembrane</keyword>
<gene>
    <name evidence="2" type="ORF">GJQ69_03735</name>
    <name evidence="3" type="ORF">GKP14_00635</name>
</gene>
<evidence type="ECO:0000313" key="5">
    <source>
        <dbReference type="Proteomes" id="UP000509623"/>
    </source>
</evidence>
<reference evidence="3" key="3">
    <citation type="journal article" date="2022" name="Int. J. Syst. Evol. Microbiol.">
        <title>Caproicibacterium lactatifermentans sp. nov., isolated from pit clay used for the production of Chinese strong aroma-type liquor.</title>
        <authorList>
            <person name="Wang H."/>
            <person name="Gu Y."/>
            <person name="Zhao D."/>
            <person name="Qiao Z."/>
            <person name="Zheng J."/>
            <person name="Gao J."/>
            <person name="Ren C."/>
            <person name="Xu Y."/>
        </authorList>
    </citation>
    <scope>NUCLEOTIDE SEQUENCE</scope>
    <source>
        <strain evidence="3">JNU-WLY1368</strain>
    </source>
</reference>
<keyword evidence="5" id="KW-1185">Reference proteome</keyword>
<dbReference type="KEGG" id="clf:GJQ69_03735"/>
<dbReference type="EMBL" id="CP046161">
    <property type="protein sequence ID" value="QKO29662.1"/>
    <property type="molecule type" value="Genomic_DNA"/>
</dbReference>
<dbReference type="EMBL" id="CP046051">
    <property type="protein sequence ID" value="QKN23665.1"/>
    <property type="molecule type" value="Genomic_DNA"/>
</dbReference>
<feature type="transmembrane region" description="Helical" evidence="1">
    <location>
        <begin position="44"/>
        <end position="63"/>
    </location>
</feature>
<accession>A0A859DQD9</accession>
<reference evidence="3" key="2">
    <citation type="journal article" date="2021" name="Appl. Environ. Microbiol.">
        <title>Adaptability of a Caproate-Producing Bacterium Contributes to Its Dominance in an Anaerobic Fermentation System.</title>
        <authorList>
            <person name="Wang H."/>
            <person name="Gu Y."/>
            <person name="Zhou W."/>
            <person name="Zhao D."/>
            <person name="Qiao Z."/>
            <person name="Zheng J."/>
            <person name="Gao J."/>
            <person name="Chen X."/>
            <person name="Ren C."/>
            <person name="Xu Y."/>
        </authorList>
    </citation>
    <scope>NUCLEOTIDE SEQUENCE</scope>
    <source>
        <strain evidence="3">JNU-WLY1368</strain>
    </source>
</reference>
<protein>
    <submittedName>
        <fullName evidence="2">Phage holin</fullName>
    </submittedName>
</protein>
<evidence type="ECO:0000313" key="4">
    <source>
        <dbReference type="Proteomes" id="UP000501316"/>
    </source>
</evidence>
<name>A0A859DQD9_9FIRM</name>
<proteinExistence type="predicted"/>
<evidence type="ECO:0000313" key="2">
    <source>
        <dbReference type="EMBL" id="QKN23665.1"/>
    </source>
</evidence>
<keyword evidence="1" id="KW-1133">Transmembrane helix</keyword>
<dbReference type="InterPro" id="IPR006485">
    <property type="entry name" value="Phage-like_holin"/>
</dbReference>